<sequence>MIRQNQKIFNALLIPMDLIILLVSFLITWYIRFNSGLIPVREVYLSFNEYLVPAIIIAPIFILINAIFGTYVTKRYKTFYVEAIKIIQSNFVAWIIFIFLLFTFKIIDYSRYLLVTYYVVSTFALIFSRGVIRLVQRSYRSKGYNKWHVLVVGHSDICARFIRRVNRNRHWGYNIVGIIDDNYKIDAENHQEVALTQEIPILGKIADLEDILENTYVDEIYITLNLEEYKKVGKIIAIAEKHGVRIEIIPDFTKYISSKPAIDEFDGIPVINVRQIPLDEGINNVIKRTVDIIGSLILILITLPVMIFVYITIKITSPGPAIFKQERVGLNKQNFTMYKFRSMKIQKEEEEKAEWTTENDPRKTRFGSFIRKTSIDELPQFFNVLKGDMSLIGPRPERPFFVEKFKEEIPKYMVKHQIRPGITGWAQVSGWRGDTSIEKRIEYDIYYIENWSLAFDIKILFLTVFKGFVNKNAY</sequence>
<keyword evidence="6 7" id="KW-0472">Membrane</keyword>
<feature type="transmembrane region" description="Helical" evidence="7">
    <location>
        <begin position="12"/>
        <end position="31"/>
    </location>
</feature>
<dbReference type="HOGENOM" id="CLU_024920_0_1_9"/>
<evidence type="ECO:0000256" key="6">
    <source>
        <dbReference type="ARBA" id="ARBA00023136"/>
    </source>
</evidence>
<dbReference type="InterPro" id="IPR017475">
    <property type="entry name" value="EPS_sugar_tfrase"/>
</dbReference>
<evidence type="ECO:0000313" key="10">
    <source>
        <dbReference type="Proteomes" id="UP000002730"/>
    </source>
</evidence>
<feature type="transmembrane region" description="Helical" evidence="7">
    <location>
        <begin position="292"/>
        <end position="313"/>
    </location>
</feature>
<dbReference type="Proteomes" id="UP000002730">
    <property type="component" value="Chromosome"/>
</dbReference>
<evidence type="ECO:0000256" key="1">
    <source>
        <dbReference type="ARBA" id="ARBA00004141"/>
    </source>
</evidence>
<keyword evidence="3 9" id="KW-0808">Transferase</keyword>
<dbReference type="eggNOG" id="COG2148">
    <property type="taxonomic scope" value="Bacteria"/>
</dbReference>
<keyword evidence="5 7" id="KW-1133">Transmembrane helix</keyword>
<dbReference type="OrthoDB" id="9808602at2"/>
<dbReference type="STRING" id="573061.Clocel_3670"/>
<accession>D9SWQ8</accession>
<dbReference type="Pfam" id="PF13727">
    <property type="entry name" value="CoA_binding_3"/>
    <property type="match status" value="1"/>
</dbReference>
<organism evidence="9 10">
    <name type="scientific">Clostridium cellulovorans (strain ATCC 35296 / DSM 3052 / OCM 3 / 743B)</name>
    <dbReference type="NCBI Taxonomy" id="573061"/>
    <lineage>
        <taxon>Bacteria</taxon>
        <taxon>Bacillati</taxon>
        <taxon>Bacillota</taxon>
        <taxon>Clostridia</taxon>
        <taxon>Eubacteriales</taxon>
        <taxon>Clostridiaceae</taxon>
        <taxon>Clostridium</taxon>
    </lineage>
</organism>
<dbReference type="EMBL" id="CP002160">
    <property type="protein sequence ID" value="ADL53340.1"/>
    <property type="molecule type" value="Genomic_DNA"/>
</dbReference>
<feature type="transmembrane region" description="Helical" evidence="7">
    <location>
        <begin position="51"/>
        <end position="71"/>
    </location>
</feature>
<name>D9SWQ8_CLOC7</name>
<comment type="similarity">
    <text evidence="2">Belongs to the bacterial sugar transferase family.</text>
</comment>
<evidence type="ECO:0000256" key="2">
    <source>
        <dbReference type="ARBA" id="ARBA00006464"/>
    </source>
</evidence>
<dbReference type="AlphaFoldDB" id="D9SWQ8"/>
<comment type="subcellular location">
    <subcellularLocation>
        <location evidence="1">Membrane</location>
        <topology evidence="1">Multi-pass membrane protein</topology>
    </subcellularLocation>
</comment>
<feature type="transmembrane region" description="Helical" evidence="7">
    <location>
        <begin position="91"/>
        <end position="107"/>
    </location>
</feature>
<evidence type="ECO:0000256" key="3">
    <source>
        <dbReference type="ARBA" id="ARBA00022679"/>
    </source>
</evidence>
<evidence type="ECO:0000256" key="7">
    <source>
        <dbReference type="SAM" id="Phobius"/>
    </source>
</evidence>
<dbReference type="KEGG" id="ccb:Clocel_3670"/>
<evidence type="ECO:0000313" key="9">
    <source>
        <dbReference type="EMBL" id="ADL53340.1"/>
    </source>
</evidence>
<dbReference type="InterPro" id="IPR017473">
    <property type="entry name" value="Undecaprenyl-P_gluc_Ptfrase"/>
</dbReference>
<evidence type="ECO:0000256" key="5">
    <source>
        <dbReference type="ARBA" id="ARBA00022989"/>
    </source>
</evidence>
<dbReference type="RefSeq" id="WP_010073678.1">
    <property type="nucleotide sequence ID" value="NC_014393.1"/>
</dbReference>
<protein>
    <submittedName>
        <fullName evidence="9">Undecaprenyl-phosphate glucose phosphotransferase</fullName>
        <ecNumber evidence="9">2.7.8.6</ecNumber>
    </submittedName>
</protein>
<evidence type="ECO:0000259" key="8">
    <source>
        <dbReference type="Pfam" id="PF02397"/>
    </source>
</evidence>
<keyword evidence="4 7" id="KW-0812">Transmembrane</keyword>
<dbReference type="GO" id="GO:0047360">
    <property type="term" value="F:undecaprenyl-phosphate galactose phosphotransferase activity"/>
    <property type="evidence" value="ECO:0007669"/>
    <property type="project" value="UniProtKB-EC"/>
</dbReference>
<evidence type="ECO:0000256" key="4">
    <source>
        <dbReference type="ARBA" id="ARBA00022692"/>
    </source>
</evidence>
<dbReference type="PANTHER" id="PTHR30576">
    <property type="entry name" value="COLANIC BIOSYNTHESIS UDP-GLUCOSE LIPID CARRIER TRANSFERASE"/>
    <property type="match status" value="1"/>
</dbReference>
<dbReference type="NCBIfam" id="TIGR03025">
    <property type="entry name" value="EPS_sugtrans"/>
    <property type="match status" value="1"/>
</dbReference>
<dbReference type="NCBIfam" id="TIGR03023">
    <property type="entry name" value="WcaJ_sugtrans"/>
    <property type="match status" value="1"/>
</dbReference>
<dbReference type="Pfam" id="PF02397">
    <property type="entry name" value="Bac_transf"/>
    <property type="match status" value="1"/>
</dbReference>
<dbReference type="PANTHER" id="PTHR30576:SF0">
    <property type="entry name" value="UNDECAPRENYL-PHOSPHATE N-ACETYLGALACTOSAMINYL 1-PHOSPHATE TRANSFERASE-RELATED"/>
    <property type="match status" value="1"/>
</dbReference>
<reference evidence="9 10" key="1">
    <citation type="submission" date="2010-08" db="EMBL/GenBank/DDBJ databases">
        <title>Complete sequence of Clostridium cellulovorans 743B.</title>
        <authorList>
            <consortium name="US DOE Joint Genome Institute"/>
            <person name="Lucas S."/>
            <person name="Copeland A."/>
            <person name="Lapidus A."/>
            <person name="Cheng J.-F."/>
            <person name="Bruce D."/>
            <person name="Goodwin L."/>
            <person name="Pitluck S."/>
            <person name="Chertkov O."/>
            <person name="Detter J.C."/>
            <person name="Han C."/>
            <person name="Tapia R."/>
            <person name="Land M."/>
            <person name="Hauser L."/>
            <person name="Chang Y.-J."/>
            <person name="Jeffries C."/>
            <person name="Kyrpides N."/>
            <person name="Ivanova N."/>
            <person name="Mikhailova N."/>
            <person name="Hemme C.L."/>
            <person name="Woyke T."/>
        </authorList>
    </citation>
    <scope>NUCLEOTIDE SEQUENCE [LARGE SCALE GENOMIC DNA]</scope>
    <source>
        <strain evidence="10">ATCC 35296 / DSM 3052 / OCM 3 / 743B</strain>
    </source>
</reference>
<gene>
    <name evidence="9" type="ordered locus">Clocel_3670</name>
</gene>
<proteinExistence type="inferred from homology"/>
<feature type="transmembrane region" description="Helical" evidence="7">
    <location>
        <begin position="113"/>
        <end position="132"/>
    </location>
</feature>
<dbReference type="GO" id="GO:0016020">
    <property type="term" value="C:membrane"/>
    <property type="evidence" value="ECO:0007669"/>
    <property type="project" value="UniProtKB-SubCell"/>
</dbReference>
<feature type="domain" description="Bacterial sugar transferase" evidence="8">
    <location>
        <begin position="287"/>
        <end position="467"/>
    </location>
</feature>
<keyword evidence="10" id="KW-1185">Reference proteome</keyword>
<dbReference type="EC" id="2.7.8.6" evidence="9"/>
<dbReference type="Gene3D" id="3.40.50.720">
    <property type="entry name" value="NAD(P)-binding Rossmann-like Domain"/>
    <property type="match status" value="1"/>
</dbReference>
<dbReference type="InterPro" id="IPR003362">
    <property type="entry name" value="Bact_transf"/>
</dbReference>